<evidence type="ECO:0000256" key="3">
    <source>
        <dbReference type="ARBA" id="ARBA00022737"/>
    </source>
</evidence>
<feature type="compositionally biased region" description="Polar residues" evidence="6">
    <location>
        <begin position="124"/>
        <end position="145"/>
    </location>
</feature>
<dbReference type="InterPro" id="IPR051968">
    <property type="entry name" value="ZnFinger_Homeobox_TR"/>
</dbReference>
<dbReference type="SMART" id="SM00355">
    <property type="entry name" value="ZnF_C2H2"/>
    <property type="match status" value="3"/>
</dbReference>
<feature type="compositionally biased region" description="Low complexity" evidence="6">
    <location>
        <begin position="146"/>
        <end position="172"/>
    </location>
</feature>
<evidence type="ECO:0000256" key="6">
    <source>
        <dbReference type="SAM" id="MobiDB-lite"/>
    </source>
</evidence>
<evidence type="ECO:0000256" key="5">
    <source>
        <dbReference type="PROSITE-ProRule" id="PRU00042"/>
    </source>
</evidence>
<accession>A0ABV0QN28</accession>
<evidence type="ECO:0000256" key="2">
    <source>
        <dbReference type="ARBA" id="ARBA00022723"/>
    </source>
</evidence>
<evidence type="ECO:0000313" key="8">
    <source>
        <dbReference type="EMBL" id="MEQ2197249.1"/>
    </source>
</evidence>
<comment type="caution">
    <text evidence="8">The sequence shown here is derived from an EMBL/GenBank/DDBJ whole genome shotgun (WGS) entry which is preliminary data.</text>
</comment>
<proteinExistence type="predicted"/>
<name>A0ABV0QN28_9TELE</name>
<organism evidence="8 9">
    <name type="scientific">Xenoophorus captivus</name>
    <dbReference type="NCBI Taxonomy" id="1517983"/>
    <lineage>
        <taxon>Eukaryota</taxon>
        <taxon>Metazoa</taxon>
        <taxon>Chordata</taxon>
        <taxon>Craniata</taxon>
        <taxon>Vertebrata</taxon>
        <taxon>Euteleostomi</taxon>
        <taxon>Actinopterygii</taxon>
        <taxon>Neopterygii</taxon>
        <taxon>Teleostei</taxon>
        <taxon>Neoteleostei</taxon>
        <taxon>Acanthomorphata</taxon>
        <taxon>Ovalentaria</taxon>
        <taxon>Atherinomorphae</taxon>
        <taxon>Cyprinodontiformes</taxon>
        <taxon>Goodeidae</taxon>
        <taxon>Xenoophorus</taxon>
    </lineage>
</organism>
<dbReference type="InterPro" id="IPR036236">
    <property type="entry name" value="Znf_C2H2_sf"/>
</dbReference>
<feature type="region of interest" description="Disordered" evidence="6">
    <location>
        <begin position="1"/>
        <end position="172"/>
    </location>
</feature>
<keyword evidence="2" id="KW-0479">Metal-binding</keyword>
<evidence type="ECO:0000259" key="7">
    <source>
        <dbReference type="PROSITE" id="PS50157"/>
    </source>
</evidence>
<keyword evidence="5" id="KW-0863">Zinc-finger</keyword>
<dbReference type="SUPFAM" id="SSF57667">
    <property type="entry name" value="beta-beta-alpha zinc fingers"/>
    <property type="match status" value="1"/>
</dbReference>
<protein>
    <recommendedName>
        <fullName evidence="7">C2H2-type domain-containing protein</fullName>
    </recommendedName>
</protein>
<feature type="compositionally biased region" description="Basic and acidic residues" evidence="6">
    <location>
        <begin position="239"/>
        <end position="263"/>
    </location>
</feature>
<evidence type="ECO:0000256" key="1">
    <source>
        <dbReference type="ARBA" id="ARBA00004123"/>
    </source>
</evidence>
<sequence length="520" mass="55742">MDTAMAPAKESLTPPQQGKKGAEGSKARQESEQKEAGGHPPEKGVYQKHGFKEDFGEGCLSGQRKDEGKVPEGVGEASHTGGLPAALGSREEGKEEEEAISNQSQTKSKCFLLPQQSQYSSSSRTAKASGTLDSKTAASPKPSHTPSSCPKPFPFSSVSPKHFSCPSSSSALLSETEVKDIKGDQGCISGFPQSFRSQQSSMAFPLADTEPASAPADDDMLAGVPHSSISNGNGAKAPEPNDSHLDTGVDDEKDKEGEQKESVTKNLNQDLANNSLTSHMTVMHSRNSCKTLKCPKCNWHYKSQHTLQVHMKEKHPETGGQCVCGTSGGKCVCGGGTQGLCGYCTSGKPHPRLSRGETYACGYKPYRCEVCDYATSSKGNLSIHMQSDKHLNNVQSGGHANSHMQSALISNNSSSSGSHSVDEQPLSKLPLIIPTPTAQPAKITSPALSHSHGKRWRCEVCDYETSIARNLRIHTTSEKHTHNMLRLQRGYYLSHCRGLAPHLKHLQNTGEECVASCILT</sequence>
<dbReference type="PROSITE" id="PS50157">
    <property type="entry name" value="ZINC_FINGER_C2H2_2"/>
    <property type="match status" value="1"/>
</dbReference>
<comment type="subcellular location">
    <subcellularLocation>
        <location evidence="1">Nucleus</location>
    </subcellularLocation>
</comment>
<dbReference type="PANTHER" id="PTHR45891">
    <property type="entry name" value="ZINC FINGER HOMEOBOX PROTEIN"/>
    <property type="match status" value="1"/>
</dbReference>
<dbReference type="Gene3D" id="3.30.160.60">
    <property type="entry name" value="Classic Zinc Finger"/>
    <property type="match status" value="1"/>
</dbReference>
<keyword evidence="4" id="KW-0862">Zinc</keyword>
<keyword evidence="9" id="KW-1185">Reference proteome</keyword>
<gene>
    <name evidence="8" type="ORF">XENOCAPTIV_026306</name>
</gene>
<dbReference type="Proteomes" id="UP001434883">
    <property type="component" value="Unassembled WGS sequence"/>
</dbReference>
<dbReference type="EMBL" id="JAHRIN010017456">
    <property type="protein sequence ID" value="MEQ2197249.1"/>
    <property type="molecule type" value="Genomic_DNA"/>
</dbReference>
<feature type="region of interest" description="Disordered" evidence="6">
    <location>
        <begin position="199"/>
        <end position="272"/>
    </location>
</feature>
<feature type="compositionally biased region" description="Basic and acidic residues" evidence="6">
    <location>
        <begin position="20"/>
        <end position="42"/>
    </location>
</feature>
<dbReference type="PANTHER" id="PTHR45891:SF1">
    <property type="entry name" value="ZINC FINGER HOMEOBOX PROTEIN 2"/>
    <property type="match status" value="1"/>
</dbReference>
<evidence type="ECO:0000256" key="4">
    <source>
        <dbReference type="ARBA" id="ARBA00022833"/>
    </source>
</evidence>
<dbReference type="InterPro" id="IPR013087">
    <property type="entry name" value="Znf_C2H2_type"/>
</dbReference>
<feature type="domain" description="C2H2-type" evidence="7">
    <location>
        <begin position="366"/>
        <end position="395"/>
    </location>
</feature>
<evidence type="ECO:0000313" key="9">
    <source>
        <dbReference type="Proteomes" id="UP001434883"/>
    </source>
</evidence>
<keyword evidence="3" id="KW-0677">Repeat</keyword>
<reference evidence="8 9" key="1">
    <citation type="submission" date="2021-06" db="EMBL/GenBank/DDBJ databases">
        <authorList>
            <person name="Palmer J.M."/>
        </authorList>
    </citation>
    <scope>NUCLEOTIDE SEQUENCE [LARGE SCALE GENOMIC DNA]</scope>
    <source>
        <strain evidence="8 9">XC_2019</strain>
        <tissue evidence="8">Muscle</tissue>
    </source>
</reference>
<dbReference type="PROSITE" id="PS00028">
    <property type="entry name" value="ZINC_FINGER_C2H2_1"/>
    <property type="match status" value="1"/>
</dbReference>